<reference evidence="2 3" key="1">
    <citation type="journal article" date="2014" name="Int. J. Syst. Evol. Microbiol.">
        <title>Complete genome sequence of Corynebacterium casei LMG S-19264T (=DSM 44701T), isolated from a smear-ripened cheese.</title>
        <authorList>
            <consortium name="US DOE Joint Genome Institute (JGI-PGF)"/>
            <person name="Walter F."/>
            <person name="Albersmeier A."/>
            <person name="Kalinowski J."/>
            <person name="Ruckert C."/>
        </authorList>
    </citation>
    <scope>NUCLEOTIDE SEQUENCE [LARGE SCALE GENOMIC DNA]</scope>
    <source>
        <strain evidence="2 3">CGMCC 1.12925</strain>
    </source>
</reference>
<dbReference type="RefSeq" id="WP_188406316.1">
    <property type="nucleotide sequence ID" value="NZ_BMGL01000008.1"/>
</dbReference>
<evidence type="ECO:0000313" key="3">
    <source>
        <dbReference type="Proteomes" id="UP000599688"/>
    </source>
</evidence>
<dbReference type="SUPFAM" id="SSF53300">
    <property type="entry name" value="vWA-like"/>
    <property type="match status" value="1"/>
</dbReference>
<dbReference type="EMBL" id="BMGL01000008">
    <property type="protein sequence ID" value="GGE15593.1"/>
    <property type="molecule type" value="Genomic_DNA"/>
</dbReference>
<accession>A0A916ZVA6</accession>
<organism evidence="2 3">
    <name type="scientific">Psychroflexus salis</name>
    <dbReference type="NCBI Taxonomy" id="1526574"/>
    <lineage>
        <taxon>Bacteria</taxon>
        <taxon>Pseudomonadati</taxon>
        <taxon>Bacteroidota</taxon>
        <taxon>Flavobacteriia</taxon>
        <taxon>Flavobacteriales</taxon>
        <taxon>Flavobacteriaceae</taxon>
        <taxon>Psychroflexus</taxon>
    </lineage>
</organism>
<sequence>MNELLERAESANKVMPLIFIIDKSGSMSGAKIASVNKSMADILPELKKITNENDGAIIKIGVMEFDHTPNWITPALVEPHLFNWVDIVTDRGLTAFGAACKSLNEQLSRNALLSDPEGYNQPVIILLSDGEPTDEWSHHVDKLKQNQWFKLSQKFAIAIGHDAVSKENLEALYSFLGHVEGIMLAKDVATLSKMIEVVSVTASQITSNSQAPTSSASMTDAQIDEQGMKDTYKAVNSAVDANVDGAVTASNDSFGDLDFSAFT</sequence>
<dbReference type="AlphaFoldDB" id="A0A916ZVA6"/>
<feature type="domain" description="VWFA" evidence="1">
    <location>
        <begin position="16"/>
        <end position="198"/>
    </location>
</feature>
<keyword evidence="3" id="KW-1185">Reference proteome</keyword>
<dbReference type="Pfam" id="PF13519">
    <property type="entry name" value="VWA_2"/>
    <property type="match status" value="1"/>
</dbReference>
<dbReference type="InterPro" id="IPR002035">
    <property type="entry name" value="VWF_A"/>
</dbReference>
<evidence type="ECO:0000313" key="2">
    <source>
        <dbReference type="EMBL" id="GGE15593.1"/>
    </source>
</evidence>
<dbReference type="InterPro" id="IPR036465">
    <property type="entry name" value="vWFA_dom_sf"/>
</dbReference>
<name>A0A916ZVA6_9FLAO</name>
<evidence type="ECO:0000259" key="1">
    <source>
        <dbReference type="PROSITE" id="PS50234"/>
    </source>
</evidence>
<gene>
    <name evidence="2" type="ORF">GCM10010831_16140</name>
</gene>
<dbReference type="Gene3D" id="3.40.50.410">
    <property type="entry name" value="von Willebrand factor, type A domain"/>
    <property type="match status" value="1"/>
</dbReference>
<comment type="caution">
    <text evidence="2">The sequence shown here is derived from an EMBL/GenBank/DDBJ whole genome shotgun (WGS) entry which is preliminary data.</text>
</comment>
<dbReference type="Proteomes" id="UP000599688">
    <property type="component" value="Unassembled WGS sequence"/>
</dbReference>
<proteinExistence type="predicted"/>
<dbReference type="PROSITE" id="PS50234">
    <property type="entry name" value="VWFA"/>
    <property type="match status" value="1"/>
</dbReference>
<protein>
    <recommendedName>
        <fullName evidence="1">VWFA domain-containing protein</fullName>
    </recommendedName>
</protein>